<comment type="caution">
    <text evidence="1">The sequence shown here is derived from an EMBL/GenBank/DDBJ whole genome shotgun (WGS) entry which is preliminary data.</text>
</comment>
<dbReference type="RefSeq" id="WP_183339213.1">
    <property type="nucleotide sequence ID" value="NZ_JACHNU010000001.1"/>
</dbReference>
<protein>
    <submittedName>
        <fullName evidence="1">Uncharacterized protein</fullName>
    </submittedName>
</protein>
<gene>
    <name evidence="1" type="ORF">BDZ31_000795</name>
</gene>
<evidence type="ECO:0000313" key="2">
    <source>
        <dbReference type="Proteomes" id="UP000585272"/>
    </source>
</evidence>
<proteinExistence type="predicted"/>
<dbReference type="AlphaFoldDB" id="A0A840I9G6"/>
<accession>A0A840I9G6</accession>
<evidence type="ECO:0000313" key="1">
    <source>
        <dbReference type="EMBL" id="MBB4661222.1"/>
    </source>
</evidence>
<dbReference type="Proteomes" id="UP000585272">
    <property type="component" value="Unassembled WGS sequence"/>
</dbReference>
<sequence length="893" mass="93798">MSNRDGSAYTQAGGHPWSASTTIEINSHQGTLAVTPEGDTRNITVDLPAGFVGDPSAAPRCREAQLADTLRCPNSTQVGITRVTAGFIVQDAAAPVYSMEPPPGVPATFAFTVAGVVVHLNARVRSDGDYGLAIDVRDIPQTLPLVRTSLTFWGVPADSSHDDQRGYNNGGQTCIDSNAFGIPCSNSAGVPRKAFLTNPMTCTPPGVGLETRLTVEEWLNPGVTRTARFFSHLPAPDEATQQGPEGCDRVPFEASLSATPTSARAGAPTGYVFELKTPQSSNPDGLANAHLKKTVVRLPEGVRVSPSAAAGLEACSPGQIGLRSLAAPACPAGSKIGTLQIDTPLLDEPMHGAIHLARQRDNPFGTLLALYLVARGPGVLLKLPGSVVADPVTGQLTATFDDNPQLPFDRLLLRFADGPRATLTNPASCGVYTTSSELASWTGKTVTSNSSFTISRDGSGAPCPPPGFAPRFAAGLANPVAGSSSTFSLSFGREDDDQTLRDISVDMPRGLVGVIAASTLCHDAAAAIGACGEESRIGSTTTEAGPGPNPFALPGRVYITGPYKGAPYGLSIVVPAVAGPFDLGTVVVRAAIHVDRMTAQLRVVSDPLPSILEGIPLQVRTVEVRIDKAGFMVAPSSCRVQQVAAMIGALEGASSAVSSRFQVGNCRALTYAPRISLRIGARGRTAARRTTPLRVVLTMPRGRQTNNKSVTVTLPRNVNSRLSALTGACTREQFEARDCGPHSVVGSAFAVTPLLRDPLRGNVHIVRTPGNRLPELWVALRGEVQIDLIGRVRIVPGSLQLKTTFGEIPDVAVSRFQLDFIPGRRGAIGLVSGICAKRVRRRMIADLAMVGQNGARITRSQRMRVAGCGRGAARTRRKGRVGAGARAKARGRR</sequence>
<organism evidence="1 2">
    <name type="scientific">Conexibacter arvalis</name>
    <dbReference type="NCBI Taxonomy" id="912552"/>
    <lineage>
        <taxon>Bacteria</taxon>
        <taxon>Bacillati</taxon>
        <taxon>Actinomycetota</taxon>
        <taxon>Thermoleophilia</taxon>
        <taxon>Solirubrobacterales</taxon>
        <taxon>Conexibacteraceae</taxon>
        <taxon>Conexibacter</taxon>
    </lineage>
</organism>
<reference evidence="1 2" key="1">
    <citation type="submission" date="2020-08" db="EMBL/GenBank/DDBJ databases">
        <title>Genomic Encyclopedia of Archaeal and Bacterial Type Strains, Phase II (KMG-II): from individual species to whole genera.</title>
        <authorList>
            <person name="Goeker M."/>
        </authorList>
    </citation>
    <scope>NUCLEOTIDE SEQUENCE [LARGE SCALE GENOMIC DNA]</scope>
    <source>
        <strain evidence="1 2">DSM 23288</strain>
    </source>
</reference>
<name>A0A840I9G6_9ACTN</name>
<dbReference type="EMBL" id="JACHNU010000001">
    <property type="protein sequence ID" value="MBB4661222.1"/>
    <property type="molecule type" value="Genomic_DNA"/>
</dbReference>
<keyword evidence="2" id="KW-1185">Reference proteome</keyword>